<feature type="compositionally biased region" description="Low complexity" evidence="1">
    <location>
        <begin position="173"/>
        <end position="197"/>
    </location>
</feature>
<dbReference type="InParanoid" id="F0VNV8"/>
<feature type="region of interest" description="Disordered" evidence="1">
    <location>
        <begin position="1080"/>
        <end position="1130"/>
    </location>
</feature>
<dbReference type="AlphaFoldDB" id="F0VNV8"/>
<dbReference type="PANTHER" id="PTHR12277:SF81">
    <property type="entry name" value="PROTEIN ABHD13"/>
    <property type="match status" value="1"/>
</dbReference>
<dbReference type="SUPFAM" id="SSF53474">
    <property type="entry name" value="alpha/beta-Hydrolases"/>
    <property type="match status" value="1"/>
</dbReference>
<sequence length="1268" mass="135240">MAPVSEASTGSSARQGRAGGSRGGTALPAASSSLSRRQPRRTPLVSSACDESSWLKENLSCTKNDASSPEDVSGASTECVASVPSSAYPSDAESWSTASGIAQKVRMDDRALRRASRSPGQGNTKAAWAPHTGQESVGDARGQPGGLSNASFSPASFEETVADLRETARLTFASVSSASSSRSTALAAFSPASSAASRDTSDELPPVPAPANDEGKRRSVEGEFGAFPSQRDWTLSGGGFIHSSPSLTSQQEGASAMASLPVAFAAAAPLHSEESAALTQQVVGGFRRAASVGAGICTPQKQAKPKRHARPVRACPQALARREIPTKPLRSLDAKVLYKYRAPGGAGIQVPALRLESAPTKLSNWRFSWQEVLCYNPRAYTATPQFKENYLVMRAGIESFVASMTDLVFVDRNSAHLNPAYVYHAYLLPPVCPHNFHAAACIQCYTSDDGWLSRGAWKRVRHPNGSAETLQPTNPLLIPFRPAETLEERKQFHFQFRQKAFHPLYEDTSVGACSSGTGDGASQAKKLPLHLWILLGGKDMQALDGIVVAWKFLRFASEIPPSEFVECPGEATVSGCAETPTGSLFWGVNRNSGQRQYHQYHSAGRNPTQDQTCEAADESQKSTGRSFSPFGPFLYDMKGVTEDKKYRVSFLMVDIPGYGNSSGHPSPDTIRSCVLQAVKHALMELVDQHGEDSVIINILGYSLGCAVALALAADLAECIYNDLPFARVSPSRTFRSPAPAASGKKIATASRLWEERMKSSKWEAQHPAGEGADGKNSKVHSGVTFGKENLTLRDTCNVALNQDAESPRVVPLHEDYLGDADKPDGLRLAVNRLVLLAPFTSIQAMASRVAAATVGGGGLISRAASALVSRQINWDNEASMKRLFEVMSKIGKTTQSDIFRNFRLYIEHGDKDSVIPWTMGYELFTLAKSLRAALNMPYIPLKFSKLAGESHATILSGQSELPLLESCFAPYRLHPASPLALLKFYSRITHLPTPNPPRRDAMPPGVYAQSGLVRRVPVAAASTFPSKTVVISRQNTSPALPSLAATLSRSSTLEMLSVSQAAPSRQPDVGSDRRLRYSTSDSFLVPENPGTSQRAPSAAVSPARQYTSTSTVSRRAESSAGEVHDSHSPAYSSYPLVRAASGLLPSGASDLSRVSGFQRSSASPAGTHPRQGNGEGTAFVGLPTGSGTATRQLPPVPTPTLNRANTTMSVLLLGSNQTPQPLGSQKPSLLTSVSLQAPGPVGHSTLLARSASLTSMSAQLNRCFSVGN</sequence>
<dbReference type="VEuPathDB" id="ToxoDB:NCLIV_058270"/>
<feature type="region of interest" description="Disordered" evidence="1">
    <location>
        <begin position="601"/>
        <end position="624"/>
    </location>
</feature>
<dbReference type="Gene3D" id="3.40.50.1820">
    <property type="entry name" value="alpha/beta hydrolase"/>
    <property type="match status" value="1"/>
</dbReference>
<evidence type="ECO:0000313" key="2">
    <source>
        <dbReference type="EMBL" id="CBZ55404.1"/>
    </source>
</evidence>
<dbReference type="eggNOG" id="ENOG502SGBQ">
    <property type="taxonomic scope" value="Eukaryota"/>
</dbReference>
<dbReference type="EMBL" id="FR823392">
    <property type="protein sequence ID" value="CBZ55404.1"/>
    <property type="molecule type" value="Genomic_DNA"/>
</dbReference>
<reference evidence="2" key="1">
    <citation type="submission" date="2011-02" db="EMBL/GenBank/DDBJ databases">
        <authorList>
            <person name="Aslett M."/>
        </authorList>
    </citation>
    <scope>NUCLEOTIDE SEQUENCE</scope>
    <source>
        <strain evidence="2">Liverpool</strain>
    </source>
</reference>
<dbReference type="Proteomes" id="UP000007494">
    <property type="component" value="Chromosome XI"/>
</dbReference>
<dbReference type="InterPro" id="IPR029058">
    <property type="entry name" value="AB_hydrolase_fold"/>
</dbReference>
<feature type="region of interest" description="Disordered" evidence="1">
    <location>
        <begin position="1152"/>
        <end position="1202"/>
    </location>
</feature>
<dbReference type="OMA" id="NPAYVYH"/>
<feature type="region of interest" description="Disordered" evidence="1">
    <location>
        <begin position="1"/>
        <end position="153"/>
    </location>
</feature>
<dbReference type="RefSeq" id="XP_003885432.1">
    <property type="nucleotide sequence ID" value="XM_003885383.1"/>
</dbReference>
<feature type="compositionally biased region" description="Polar residues" evidence="1">
    <location>
        <begin position="1155"/>
        <end position="1164"/>
    </location>
</feature>
<reference evidence="4" key="3">
    <citation type="journal article" date="2012" name="PLoS Pathog.">
        <title>Comparative genomics of the apicomplexan parasites Toxoplasma gondii and Neospora caninum: Coccidia differing in host range and transmission strategy.</title>
        <authorList>
            <person name="Reid A.J."/>
            <person name="Vermont S.J."/>
            <person name="Cotton J.A."/>
            <person name="Harris D."/>
            <person name="Hill-Cawthorne G.A."/>
            <person name="Konen-Waisman S."/>
            <person name="Latham S.M."/>
            <person name="Mourier T."/>
            <person name="Norton R."/>
            <person name="Quail M.A."/>
            <person name="Sanders M."/>
            <person name="Shanmugam D."/>
            <person name="Sohal A."/>
            <person name="Wasmuth J.D."/>
            <person name="Brunk B."/>
            <person name="Grigg M.E."/>
            <person name="Howard J.C."/>
            <person name="Parkinson J."/>
            <person name="Roos D.S."/>
            <person name="Trees A.J."/>
            <person name="Berriman M."/>
            <person name="Pain A."/>
            <person name="Wastling J.M."/>
        </authorList>
    </citation>
    <scope>NUCLEOTIDE SEQUENCE [LARGE SCALE GENOMIC DNA]</scope>
    <source>
        <strain evidence="4">Liverpool</strain>
    </source>
</reference>
<dbReference type="OrthoDB" id="333264at2759"/>
<feature type="compositionally biased region" description="Polar residues" evidence="1">
    <location>
        <begin position="83"/>
        <end position="100"/>
    </location>
</feature>
<feature type="region of interest" description="Disordered" evidence="1">
    <location>
        <begin position="173"/>
        <end position="218"/>
    </location>
</feature>
<reference evidence="3" key="4">
    <citation type="journal article" date="2015" name="PLoS ONE">
        <title>Comprehensive Evaluation of Toxoplasma gondii VEG and Neospora caninum LIV Genomes with Tachyzoite Stage Transcriptome and Proteome Defines Novel Transcript Features.</title>
        <authorList>
            <person name="Ramaprasad A."/>
            <person name="Mourier T."/>
            <person name="Naeem R."/>
            <person name="Malas T.B."/>
            <person name="Moussa E."/>
            <person name="Panigrahi A."/>
            <person name="Vermont S.J."/>
            <person name="Otto T.D."/>
            <person name="Wastling J."/>
            <person name="Pain A."/>
        </authorList>
    </citation>
    <scope>NUCLEOTIDE SEQUENCE</scope>
    <source>
        <strain evidence="3">Liverpool</strain>
    </source>
</reference>
<dbReference type="EMBL" id="LN714486">
    <property type="protein sequence ID" value="CEL70140.1"/>
    <property type="molecule type" value="Genomic_DNA"/>
</dbReference>
<reference evidence="2" key="2">
    <citation type="submission" date="2011-03" db="EMBL/GenBank/DDBJ databases">
        <title>Comparative genomics and transcriptomics of Neospora caninum and Toxoplasma gondii.</title>
        <authorList>
            <person name="Reid A.J."/>
            <person name="Sohal A."/>
            <person name="Harris D."/>
            <person name="Quail M."/>
            <person name="Sanders M."/>
            <person name="Berriman M."/>
            <person name="Wastling J.M."/>
            <person name="Pain A."/>
        </authorList>
    </citation>
    <scope>NUCLEOTIDE SEQUENCE</scope>
    <source>
        <strain evidence="2">Liverpool</strain>
    </source>
</reference>
<dbReference type="PANTHER" id="PTHR12277">
    <property type="entry name" value="ALPHA/BETA HYDROLASE DOMAIN-CONTAINING PROTEIN"/>
    <property type="match status" value="1"/>
</dbReference>
<evidence type="ECO:0000256" key="1">
    <source>
        <dbReference type="SAM" id="MobiDB-lite"/>
    </source>
</evidence>
<feature type="compositionally biased region" description="Polar residues" evidence="1">
    <location>
        <begin position="601"/>
        <end position="612"/>
    </location>
</feature>
<keyword evidence="4" id="KW-1185">Reference proteome</keyword>
<evidence type="ECO:0008006" key="5">
    <source>
        <dbReference type="Google" id="ProtNLM"/>
    </source>
</evidence>
<dbReference type="GeneID" id="13440817"/>
<evidence type="ECO:0000313" key="3">
    <source>
        <dbReference type="EMBL" id="CEL70140.1"/>
    </source>
</evidence>
<evidence type="ECO:0000313" key="4">
    <source>
        <dbReference type="Proteomes" id="UP000007494"/>
    </source>
</evidence>
<proteinExistence type="predicted"/>
<feature type="compositionally biased region" description="Polar residues" evidence="1">
    <location>
        <begin position="1104"/>
        <end position="1113"/>
    </location>
</feature>
<name>F0VNV8_NEOCL</name>
<gene>
    <name evidence="3" type="ORF">BN1204_058270</name>
    <name evidence="2" type="ORF">NCLIV_058270</name>
</gene>
<dbReference type="FunCoup" id="F0VNV8">
    <property type="interactions" value="6"/>
</dbReference>
<accession>F0VNV8</accession>
<protein>
    <recommendedName>
        <fullName evidence="5">Alpha/beta hydrolase family protein</fullName>
    </recommendedName>
</protein>
<feature type="region of interest" description="Disordered" evidence="1">
    <location>
        <begin position="758"/>
        <end position="780"/>
    </location>
</feature>
<feature type="compositionally biased region" description="Low complexity" evidence="1">
    <location>
        <begin position="24"/>
        <end position="44"/>
    </location>
</feature>
<organism evidence="2 4">
    <name type="scientific">Neospora caninum (strain Liverpool)</name>
    <dbReference type="NCBI Taxonomy" id="572307"/>
    <lineage>
        <taxon>Eukaryota</taxon>
        <taxon>Sar</taxon>
        <taxon>Alveolata</taxon>
        <taxon>Apicomplexa</taxon>
        <taxon>Conoidasida</taxon>
        <taxon>Coccidia</taxon>
        <taxon>Eucoccidiorida</taxon>
        <taxon>Eimeriorina</taxon>
        <taxon>Sarcocystidae</taxon>
        <taxon>Neospora</taxon>
    </lineage>
</organism>
<feature type="compositionally biased region" description="Low complexity" evidence="1">
    <location>
        <begin position="7"/>
        <end position="16"/>
    </location>
</feature>
<feature type="compositionally biased region" description="Basic and acidic residues" evidence="1">
    <location>
        <begin position="1114"/>
        <end position="1127"/>
    </location>
</feature>